<accession>A0A7I4XV89</accession>
<protein>
    <submittedName>
        <fullName evidence="3">Reverse transcriptase domain-containing protein</fullName>
    </submittedName>
</protein>
<evidence type="ECO:0000313" key="2">
    <source>
        <dbReference type="Proteomes" id="UP000025227"/>
    </source>
</evidence>
<evidence type="ECO:0000259" key="1">
    <source>
        <dbReference type="PROSITE" id="PS50878"/>
    </source>
</evidence>
<proteinExistence type="predicted"/>
<dbReference type="WBParaSite" id="HCON_00015720-00001">
    <property type="protein sequence ID" value="HCON_00015720-00001"/>
    <property type="gene ID" value="HCON_00015720"/>
</dbReference>
<dbReference type="CDD" id="cd10442">
    <property type="entry name" value="GIY-YIG_PLEs"/>
    <property type="match status" value="1"/>
</dbReference>
<dbReference type="OrthoDB" id="6379939at2759"/>
<dbReference type="PROSITE" id="PS50878">
    <property type="entry name" value="RT_POL"/>
    <property type="match status" value="1"/>
</dbReference>
<dbReference type="Proteomes" id="UP000025227">
    <property type="component" value="Unplaced"/>
</dbReference>
<dbReference type="AlphaFoldDB" id="A0A7I4XV89"/>
<name>A0A7I4XV89_HAECO</name>
<reference evidence="3" key="1">
    <citation type="submission" date="2020-12" db="UniProtKB">
        <authorList>
            <consortium name="WormBaseParasite"/>
        </authorList>
    </citation>
    <scope>IDENTIFICATION</scope>
    <source>
        <strain evidence="3">MHco3</strain>
    </source>
</reference>
<keyword evidence="2" id="KW-1185">Reference proteome</keyword>
<organism evidence="2 3">
    <name type="scientific">Haemonchus contortus</name>
    <name type="common">Barber pole worm</name>
    <dbReference type="NCBI Taxonomy" id="6289"/>
    <lineage>
        <taxon>Eukaryota</taxon>
        <taxon>Metazoa</taxon>
        <taxon>Ecdysozoa</taxon>
        <taxon>Nematoda</taxon>
        <taxon>Chromadorea</taxon>
        <taxon>Rhabditida</taxon>
        <taxon>Rhabditina</taxon>
        <taxon>Rhabditomorpha</taxon>
        <taxon>Strongyloidea</taxon>
        <taxon>Trichostrongylidae</taxon>
        <taxon>Haemonchus</taxon>
    </lineage>
</organism>
<feature type="domain" description="Reverse transcriptase" evidence="1">
    <location>
        <begin position="1"/>
        <end position="132"/>
    </location>
</feature>
<evidence type="ECO:0000313" key="3">
    <source>
        <dbReference type="WBParaSite" id="HCON_00015720-00001"/>
    </source>
</evidence>
<dbReference type="PANTHER" id="PTHR21301:SF10">
    <property type="entry name" value="REVERSE TRANSCRIPTASE DOMAIN-CONTAINING PROTEIN"/>
    <property type="match status" value="1"/>
</dbReference>
<dbReference type="PANTHER" id="PTHR21301">
    <property type="entry name" value="REVERSE TRANSCRIPTASE"/>
    <property type="match status" value="1"/>
</dbReference>
<sequence>MTGFSLSELKDLIEAALECNIFCFDNKFYKQKRGLAMGNRIAPVLAVIFLDHIEKSSLTSGILFYKRYIDDVFIIGTTEEDLVETLERLNSHDANITSTREDPGRDGFLPFLNAKTRISEGHKEHLWRTSCLLNLLKTKEKLGTLKDSVVDAKIESILERNGYFEGNTRTWVPHRTNDGVSLIVPFVNDKMAREVNRVVKNSQLPIRLVFRPPPTLKDLLTSSRIYEKRCHEQSCRYCTSEKICELQGTVYLIQCGGCGEKYVGETARPLKIRLDEHRRALANPAAYPHSSFSRHRTLRHEKESAPSFDVRVLHRYLVRPLERKIMEAREIYRIKPEINAKEEMRDLLRLIE</sequence>
<dbReference type="InterPro" id="IPR000477">
    <property type="entry name" value="RT_dom"/>
</dbReference>